<feature type="compositionally biased region" description="Low complexity" evidence="3">
    <location>
        <begin position="161"/>
        <end position="174"/>
    </location>
</feature>
<dbReference type="GO" id="GO:0005737">
    <property type="term" value="C:cytoplasm"/>
    <property type="evidence" value="ECO:0007669"/>
    <property type="project" value="TreeGrafter"/>
</dbReference>
<evidence type="ECO:0008006" key="7">
    <source>
        <dbReference type="Google" id="ProtNLM"/>
    </source>
</evidence>
<name>A0AAN6Q2N6_9PEZI</name>
<feature type="non-terminal residue" evidence="5">
    <location>
        <position position="1"/>
    </location>
</feature>
<accession>A0AAN6Q2N6</accession>
<protein>
    <recommendedName>
        <fullName evidence="7">Dipeptidyl peptidase III</fullName>
    </recommendedName>
</protein>
<feature type="region of interest" description="Disordered" evidence="3">
    <location>
        <begin position="161"/>
        <end position="184"/>
    </location>
</feature>
<dbReference type="GO" id="GO:0046872">
    <property type="term" value="F:metal ion binding"/>
    <property type="evidence" value="ECO:0007669"/>
    <property type="project" value="UniProtKB-KW"/>
</dbReference>
<dbReference type="InterPro" id="IPR039461">
    <property type="entry name" value="Peptidase_M49"/>
</dbReference>
<dbReference type="AlphaFoldDB" id="A0AAN6Q2N6"/>
<dbReference type="Proteomes" id="UP001305647">
    <property type="component" value="Unassembled WGS sequence"/>
</dbReference>
<comment type="caution">
    <text evidence="5">The sequence shown here is derived from an EMBL/GenBank/DDBJ whole genome shotgun (WGS) entry which is preliminary data.</text>
</comment>
<organism evidence="5 6">
    <name type="scientific">Parathielavia hyrcaniae</name>
    <dbReference type="NCBI Taxonomy" id="113614"/>
    <lineage>
        <taxon>Eukaryota</taxon>
        <taxon>Fungi</taxon>
        <taxon>Dikarya</taxon>
        <taxon>Ascomycota</taxon>
        <taxon>Pezizomycotina</taxon>
        <taxon>Sordariomycetes</taxon>
        <taxon>Sordariomycetidae</taxon>
        <taxon>Sordariales</taxon>
        <taxon>Chaetomiaceae</taxon>
        <taxon>Parathielavia</taxon>
    </lineage>
</organism>
<gene>
    <name evidence="5" type="ORF">N658DRAFT_426252</name>
</gene>
<sequence>KFPAYYWWVVLHELLGHGTGQMMVEYEEGKYNFDIDSPPVNPLTGNPITSWYRPGETWTGQFGDLATTVDECRAELVGAYLMDDPELLALFGFTDNSEIRAEDLTYNLYQQLGVDGLRGLANYNVDTGKWGQAHSRAHFAILKTLLTHGAGVLTITHTTHTTTTTTTNNNNKNNQPPTPSPPRLTVHVDRSKIRTHGKPALGAMLLRLHTYRCTADAAACRAYYEQLTRVEKEGKENEHLLWRETVLRHKPPPLAFAQANTFVVPHDGGEKVVVREYEESVEGVVRSWVERGV</sequence>
<dbReference type="PANTHER" id="PTHR23422:SF11">
    <property type="entry name" value="DIPEPTIDYL PEPTIDASE 3"/>
    <property type="match status" value="1"/>
</dbReference>
<evidence type="ECO:0000313" key="5">
    <source>
        <dbReference type="EMBL" id="KAK4101134.1"/>
    </source>
</evidence>
<evidence type="ECO:0000313" key="6">
    <source>
        <dbReference type="Proteomes" id="UP001305647"/>
    </source>
</evidence>
<feature type="chain" id="PRO_5042810114" description="Dipeptidyl peptidase III" evidence="4">
    <location>
        <begin position="21"/>
        <end position="293"/>
    </location>
</feature>
<evidence type="ECO:0000256" key="2">
    <source>
        <dbReference type="ARBA" id="ARBA00022801"/>
    </source>
</evidence>
<reference evidence="5" key="2">
    <citation type="submission" date="2023-05" db="EMBL/GenBank/DDBJ databases">
        <authorList>
            <consortium name="Lawrence Berkeley National Laboratory"/>
            <person name="Steindorff A."/>
            <person name="Hensen N."/>
            <person name="Bonometti L."/>
            <person name="Westerberg I."/>
            <person name="Brannstrom I.O."/>
            <person name="Guillou S."/>
            <person name="Cros-Aarteil S."/>
            <person name="Calhoun S."/>
            <person name="Haridas S."/>
            <person name="Kuo A."/>
            <person name="Mondo S."/>
            <person name="Pangilinan J."/>
            <person name="Riley R."/>
            <person name="Labutti K."/>
            <person name="Andreopoulos B."/>
            <person name="Lipzen A."/>
            <person name="Chen C."/>
            <person name="Yanf M."/>
            <person name="Daum C."/>
            <person name="Ng V."/>
            <person name="Clum A."/>
            <person name="Ohm R."/>
            <person name="Martin F."/>
            <person name="Silar P."/>
            <person name="Natvig D."/>
            <person name="Lalanne C."/>
            <person name="Gautier V."/>
            <person name="Ament-Velasquez S.L."/>
            <person name="Kruys A."/>
            <person name="Hutchinson M.I."/>
            <person name="Powell A.J."/>
            <person name="Barry K."/>
            <person name="Miller A.N."/>
            <person name="Grigoriev I.V."/>
            <person name="Debuchy R."/>
            <person name="Gladieux P."/>
            <person name="Thoren M.H."/>
            <person name="Johannesson H."/>
        </authorList>
    </citation>
    <scope>NUCLEOTIDE SEQUENCE</scope>
    <source>
        <strain evidence="5">CBS 757.83</strain>
    </source>
</reference>
<keyword evidence="2" id="KW-0378">Hydrolase</keyword>
<keyword evidence="1" id="KW-0479">Metal-binding</keyword>
<proteinExistence type="predicted"/>
<reference evidence="5" key="1">
    <citation type="journal article" date="2023" name="Mol. Phylogenet. Evol.">
        <title>Genome-scale phylogeny and comparative genomics of the fungal order Sordariales.</title>
        <authorList>
            <person name="Hensen N."/>
            <person name="Bonometti L."/>
            <person name="Westerberg I."/>
            <person name="Brannstrom I.O."/>
            <person name="Guillou S."/>
            <person name="Cros-Aarteil S."/>
            <person name="Calhoun S."/>
            <person name="Haridas S."/>
            <person name="Kuo A."/>
            <person name="Mondo S."/>
            <person name="Pangilinan J."/>
            <person name="Riley R."/>
            <person name="LaButti K."/>
            <person name="Andreopoulos B."/>
            <person name="Lipzen A."/>
            <person name="Chen C."/>
            <person name="Yan M."/>
            <person name="Daum C."/>
            <person name="Ng V."/>
            <person name="Clum A."/>
            <person name="Steindorff A."/>
            <person name="Ohm R.A."/>
            <person name="Martin F."/>
            <person name="Silar P."/>
            <person name="Natvig D.O."/>
            <person name="Lalanne C."/>
            <person name="Gautier V."/>
            <person name="Ament-Velasquez S.L."/>
            <person name="Kruys A."/>
            <person name="Hutchinson M.I."/>
            <person name="Powell A.J."/>
            <person name="Barry K."/>
            <person name="Miller A.N."/>
            <person name="Grigoriev I.V."/>
            <person name="Debuchy R."/>
            <person name="Gladieux P."/>
            <person name="Hiltunen Thoren M."/>
            <person name="Johannesson H."/>
        </authorList>
    </citation>
    <scope>NUCLEOTIDE SEQUENCE</scope>
    <source>
        <strain evidence="5">CBS 757.83</strain>
    </source>
</reference>
<dbReference type="GO" id="GO:0008239">
    <property type="term" value="F:dipeptidyl-peptidase activity"/>
    <property type="evidence" value="ECO:0007669"/>
    <property type="project" value="TreeGrafter"/>
</dbReference>
<evidence type="ECO:0000256" key="3">
    <source>
        <dbReference type="SAM" id="MobiDB-lite"/>
    </source>
</evidence>
<evidence type="ECO:0000256" key="4">
    <source>
        <dbReference type="SAM" id="SignalP"/>
    </source>
</evidence>
<keyword evidence="6" id="KW-1185">Reference proteome</keyword>
<dbReference type="Pfam" id="PF03571">
    <property type="entry name" value="Peptidase_M49"/>
    <property type="match status" value="1"/>
</dbReference>
<dbReference type="PANTHER" id="PTHR23422">
    <property type="entry name" value="DIPEPTIDYL PEPTIDASE III-RELATED"/>
    <property type="match status" value="1"/>
</dbReference>
<evidence type="ECO:0000256" key="1">
    <source>
        <dbReference type="ARBA" id="ARBA00022723"/>
    </source>
</evidence>
<feature type="signal peptide" evidence="4">
    <location>
        <begin position="1"/>
        <end position="20"/>
    </location>
</feature>
<keyword evidence="4" id="KW-0732">Signal</keyword>
<dbReference type="EMBL" id="MU863637">
    <property type="protein sequence ID" value="KAK4101134.1"/>
    <property type="molecule type" value="Genomic_DNA"/>
</dbReference>